<reference evidence="1" key="1">
    <citation type="submission" date="2020-04" db="EMBL/GenBank/DDBJ databases">
        <authorList>
            <person name="Chiriac C."/>
            <person name="Salcher M."/>
            <person name="Ghai R."/>
            <person name="Kavagutti S V."/>
        </authorList>
    </citation>
    <scope>NUCLEOTIDE SEQUENCE</scope>
</reference>
<sequence length="132" mass="14274">MAEVSLSVIGDPASQGSHAIMNGRIVQVNSSKHKAWRKAIVQAAIETLPSDWVPIDEPCELIVNFYMPKPKSVTRLLPSVSPDLDKLIRAVGDSLTDSGIVVDDSRIVRISARKLYAQGIEPGASILVKTLN</sequence>
<proteinExistence type="predicted"/>
<dbReference type="Pfam" id="PF05866">
    <property type="entry name" value="RusA"/>
    <property type="match status" value="1"/>
</dbReference>
<dbReference type="SUPFAM" id="SSF103084">
    <property type="entry name" value="Holliday junction resolvase RusA"/>
    <property type="match status" value="1"/>
</dbReference>
<dbReference type="Gene3D" id="3.30.1330.70">
    <property type="entry name" value="Holliday junction resolvase RusA"/>
    <property type="match status" value="1"/>
</dbReference>
<name>A0A6J5M9A3_9CAUD</name>
<dbReference type="InterPro" id="IPR036614">
    <property type="entry name" value="RusA-like_sf"/>
</dbReference>
<accession>A0A6J5M9A3</accession>
<dbReference type="GO" id="GO:0006310">
    <property type="term" value="P:DNA recombination"/>
    <property type="evidence" value="ECO:0007669"/>
    <property type="project" value="InterPro"/>
</dbReference>
<protein>
    <submittedName>
        <fullName evidence="1">Rus Holliday junction resolvase</fullName>
    </submittedName>
</protein>
<organism evidence="1">
    <name type="scientific">uncultured Caudovirales phage</name>
    <dbReference type="NCBI Taxonomy" id="2100421"/>
    <lineage>
        <taxon>Viruses</taxon>
        <taxon>Duplodnaviria</taxon>
        <taxon>Heunggongvirae</taxon>
        <taxon>Uroviricota</taxon>
        <taxon>Caudoviricetes</taxon>
        <taxon>Peduoviridae</taxon>
        <taxon>Maltschvirus</taxon>
        <taxon>Maltschvirus maltsch</taxon>
    </lineage>
</organism>
<gene>
    <name evidence="1" type="ORF">UFOVP419_10</name>
</gene>
<dbReference type="GO" id="GO:0000287">
    <property type="term" value="F:magnesium ion binding"/>
    <property type="evidence" value="ECO:0007669"/>
    <property type="project" value="InterPro"/>
</dbReference>
<evidence type="ECO:0000313" key="1">
    <source>
        <dbReference type="EMBL" id="CAB4141780.1"/>
    </source>
</evidence>
<dbReference type="EMBL" id="LR796401">
    <property type="protein sequence ID" value="CAB4141780.1"/>
    <property type="molecule type" value="Genomic_DNA"/>
</dbReference>
<dbReference type="InterPro" id="IPR008822">
    <property type="entry name" value="Endonuclease_RusA-like"/>
</dbReference>
<dbReference type="GO" id="GO:0006281">
    <property type="term" value="P:DNA repair"/>
    <property type="evidence" value="ECO:0007669"/>
    <property type="project" value="InterPro"/>
</dbReference>